<keyword evidence="2" id="KW-1185">Reference proteome</keyword>
<sequence>MPEQTRARIVVKSRQGQEETVQEWMGEVFVKEDATYIRYEEPEEIAGSGATRTLVKITGGALKIMRHGGVESEQTFEVGRRLPGFYRSPLTSFNLSTRTRSLETNLTGTTGHVVCEYDLYVFEDLSGHFAISLHIQEEQ</sequence>
<name>A0A919Y0F8_9BACL</name>
<dbReference type="Gene3D" id="2.40.128.20">
    <property type="match status" value="1"/>
</dbReference>
<comment type="caution">
    <text evidence="1">The sequence shown here is derived from an EMBL/GenBank/DDBJ whole genome shotgun (WGS) entry which is preliminary data.</text>
</comment>
<gene>
    <name evidence="1" type="ORF">J41TS12_47830</name>
</gene>
<accession>A0A919Y0F8</accession>
<reference evidence="1 2" key="1">
    <citation type="submission" date="2021-03" db="EMBL/GenBank/DDBJ databases">
        <title>Antimicrobial resistance genes in bacteria isolated from Japanese honey, and their potential for conferring macrolide and lincosamide resistance in the American foulbrood pathogen Paenibacillus larvae.</title>
        <authorList>
            <person name="Okamoto M."/>
            <person name="Kumagai M."/>
            <person name="Kanamori H."/>
            <person name="Takamatsu D."/>
        </authorList>
    </citation>
    <scope>NUCLEOTIDE SEQUENCE [LARGE SCALE GENOMIC DNA]</scope>
    <source>
        <strain evidence="1 2">J41TS12</strain>
    </source>
</reference>
<dbReference type="SUPFAM" id="SSF50814">
    <property type="entry name" value="Lipocalins"/>
    <property type="match status" value="1"/>
</dbReference>
<evidence type="ECO:0000313" key="1">
    <source>
        <dbReference type="EMBL" id="GIO39922.1"/>
    </source>
</evidence>
<evidence type="ECO:0000313" key="2">
    <source>
        <dbReference type="Proteomes" id="UP000681162"/>
    </source>
</evidence>
<dbReference type="InterPro" id="IPR012674">
    <property type="entry name" value="Calycin"/>
</dbReference>
<evidence type="ECO:0008006" key="3">
    <source>
        <dbReference type="Google" id="ProtNLM"/>
    </source>
</evidence>
<dbReference type="Proteomes" id="UP000681162">
    <property type="component" value="Unassembled WGS sequence"/>
</dbReference>
<protein>
    <recommendedName>
        <fullName evidence="3">DUF1934 domain-containing protein</fullName>
    </recommendedName>
</protein>
<dbReference type="Pfam" id="PF09148">
    <property type="entry name" value="DUF1934"/>
    <property type="match status" value="1"/>
</dbReference>
<dbReference type="EMBL" id="BORR01000029">
    <property type="protein sequence ID" value="GIO39922.1"/>
    <property type="molecule type" value="Genomic_DNA"/>
</dbReference>
<dbReference type="AlphaFoldDB" id="A0A919Y0F8"/>
<dbReference type="RefSeq" id="WP_212943732.1">
    <property type="nucleotide sequence ID" value="NZ_BORR01000029.1"/>
</dbReference>
<organism evidence="1 2">
    <name type="scientific">Paenibacillus antibioticophila</name>
    <dbReference type="NCBI Taxonomy" id="1274374"/>
    <lineage>
        <taxon>Bacteria</taxon>
        <taxon>Bacillati</taxon>
        <taxon>Bacillota</taxon>
        <taxon>Bacilli</taxon>
        <taxon>Bacillales</taxon>
        <taxon>Paenibacillaceae</taxon>
        <taxon>Paenibacillus</taxon>
    </lineage>
</organism>
<proteinExistence type="predicted"/>
<dbReference type="InterPro" id="IPR015231">
    <property type="entry name" value="DUF1934"/>
</dbReference>